<protein>
    <submittedName>
        <fullName evidence="2">Uncharacterized protein</fullName>
    </submittedName>
</protein>
<organism evidence="2 3">
    <name type="scientific">Lactuca virosa</name>
    <dbReference type="NCBI Taxonomy" id="75947"/>
    <lineage>
        <taxon>Eukaryota</taxon>
        <taxon>Viridiplantae</taxon>
        <taxon>Streptophyta</taxon>
        <taxon>Embryophyta</taxon>
        <taxon>Tracheophyta</taxon>
        <taxon>Spermatophyta</taxon>
        <taxon>Magnoliopsida</taxon>
        <taxon>eudicotyledons</taxon>
        <taxon>Gunneridae</taxon>
        <taxon>Pentapetalae</taxon>
        <taxon>asterids</taxon>
        <taxon>campanulids</taxon>
        <taxon>Asterales</taxon>
        <taxon>Asteraceae</taxon>
        <taxon>Cichorioideae</taxon>
        <taxon>Cichorieae</taxon>
        <taxon>Lactucinae</taxon>
        <taxon>Lactuca</taxon>
    </lineage>
</organism>
<feature type="compositionally biased region" description="Polar residues" evidence="1">
    <location>
        <begin position="124"/>
        <end position="145"/>
    </location>
</feature>
<dbReference type="AlphaFoldDB" id="A0AAU9P5H0"/>
<reference evidence="2 3" key="1">
    <citation type="submission" date="2022-01" db="EMBL/GenBank/DDBJ databases">
        <authorList>
            <person name="Xiong W."/>
            <person name="Schranz E."/>
        </authorList>
    </citation>
    <scope>NUCLEOTIDE SEQUENCE [LARGE SCALE GENOMIC DNA]</scope>
</reference>
<sequence>MEFYVDDLVPWLENQTSNLATGSASASVTMAMDALVPSSNTHLQTLRSAANGSMVPGSTRVTSCSGDQSGFMDQWVARSGAAVAHEWSSCKDQSVSGSATFAGMESGLQMTVETCEREFGGKAFTSTYTGSPENTTSGKRSTESTSPDDNDSVGHSKHQGKVAGSFEEIRVVMGGGFGGEMVKVGLGEAVAGMEIVELGTVFGDGEWRNKGRESRGVDLHMHIHFKTQTTVGFEGTRANVSSSLPMQLEFETYFSPLINPSNYTPQCTHTHTA</sequence>
<dbReference type="EMBL" id="CAKMRJ010005523">
    <property type="protein sequence ID" value="CAH1445217.1"/>
    <property type="molecule type" value="Genomic_DNA"/>
</dbReference>
<gene>
    <name evidence="2" type="ORF">LVIROSA_LOCUS30990</name>
</gene>
<comment type="caution">
    <text evidence="2">The sequence shown here is derived from an EMBL/GenBank/DDBJ whole genome shotgun (WGS) entry which is preliminary data.</text>
</comment>
<accession>A0AAU9P5H0</accession>
<keyword evidence="3" id="KW-1185">Reference proteome</keyword>
<name>A0AAU9P5H0_9ASTR</name>
<proteinExistence type="predicted"/>
<evidence type="ECO:0000313" key="3">
    <source>
        <dbReference type="Proteomes" id="UP001157418"/>
    </source>
</evidence>
<feature type="region of interest" description="Disordered" evidence="1">
    <location>
        <begin position="123"/>
        <end position="161"/>
    </location>
</feature>
<evidence type="ECO:0000313" key="2">
    <source>
        <dbReference type="EMBL" id="CAH1445217.1"/>
    </source>
</evidence>
<dbReference type="Proteomes" id="UP001157418">
    <property type="component" value="Unassembled WGS sequence"/>
</dbReference>
<evidence type="ECO:0000256" key="1">
    <source>
        <dbReference type="SAM" id="MobiDB-lite"/>
    </source>
</evidence>